<dbReference type="EMBL" id="SSND01000003">
    <property type="protein sequence ID" value="THD83181.1"/>
    <property type="molecule type" value="Genomic_DNA"/>
</dbReference>
<proteinExistence type="predicted"/>
<name>A0A4S3MN79_9RHOB</name>
<gene>
    <name evidence="2" type="ORF">E7811_12250</name>
</gene>
<comment type="caution">
    <text evidence="2">The sequence shown here is derived from an EMBL/GenBank/DDBJ whole genome shotgun (WGS) entry which is preliminary data.</text>
</comment>
<dbReference type="InterPro" id="IPR036844">
    <property type="entry name" value="Hint_dom_sf"/>
</dbReference>
<keyword evidence="3" id="KW-1185">Reference proteome</keyword>
<evidence type="ECO:0000313" key="2">
    <source>
        <dbReference type="EMBL" id="THD83181.1"/>
    </source>
</evidence>
<evidence type="ECO:0000259" key="1">
    <source>
        <dbReference type="Pfam" id="PF13403"/>
    </source>
</evidence>
<accession>A0A4S3MN79</accession>
<evidence type="ECO:0000313" key="3">
    <source>
        <dbReference type="Proteomes" id="UP000309450"/>
    </source>
</evidence>
<dbReference type="Proteomes" id="UP000309450">
    <property type="component" value="Unassembled WGS sequence"/>
</dbReference>
<dbReference type="Pfam" id="PF13403">
    <property type="entry name" value="Hint_2"/>
    <property type="match status" value="1"/>
</dbReference>
<feature type="domain" description="Hedgehog/Intein (Hint)" evidence="1">
    <location>
        <begin position="133"/>
        <end position="270"/>
    </location>
</feature>
<organism evidence="2 3">
    <name type="scientific">Aliigemmobacter aestuarii</name>
    <dbReference type="NCBI Taxonomy" id="1445661"/>
    <lineage>
        <taxon>Bacteria</taxon>
        <taxon>Pseudomonadati</taxon>
        <taxon>Pseudomonadota</taxon>
        <taxon>Alphaproteobacteria</taxon>
        <taxon>Rhodobacterales</taxon>
        <taxon>Paracoccaceae</taxon>
        <taxon>Aliigemmobacter</taxon>
    </lineage>
</organism>
<dbReference type="AlphaFoldDB" id="A0A4S3MN79"/>
<protein>
    <submittedName>
        <fullName evidence="2">Hint domain-containing protein</fullName>
    </submittedName>
</protein>
<sequence>MVFWADDIAVISGANLGDGLSDPKSVCPGDTYALFDDALPLRLMVQTGSGGGRRVAAGSALGEPGDAITLLGRYTLMGDDGNRVELLVLHLGGSAEGIYALPLSPMGAGVEYTLLVVEDAPEEVQLSDLLCVSFALGTMITMGDGSQRAIETLASGDGVLTRDHGVQPVRWVGRATLRAVGAFAPVVITAGAMGNAGDLIVSQHHRMFLYLRNRAGRRLPTSEVLVQAKHLVNDDTVFLREGGFVDYLSLVFDRHEIIYAEGIPAESLMVTEAVVNRLPPELSGAVKTQFPGLSQLQHFGTEAGREAVDQIPLRQPGRR</sequence>
<dbReference type="Gene3D" id="2.170.16.10">
    <property type="entry name" value="Hedgehog/Intein (Hint) domain"/>
    <property type="match status" value="1"/>
</dbReference>
<dbReference type="SUPFAM" id="SSF51294">
    <property type="entry name" value="Hedgehog/intein (Hint) domain"/>
    <property type="match status" value="1"/>
</dbReference>
<dbReference type="InterPro" id="IPR028992">
    <property type="entry name" value="Hedgehog/Intein_dom"/>
</dbReference>
<dbReference type="OrthoDB" id="6305173at2"/>
<reference evidence="2 3" key="1">
    <citation type="submission" date="2019-04" db="EMBL/GenBank/DDBJ databases">
        <title>Draft genome sequence of Gemmobacter aestuarii sp. nov.</title>
        <authorList>
            <person name="Hameed A."/>
            <person name="Lin S.-Y."/>
            <person name="Shahina M."/>
            <person name="Lai W.-A."/>
            <person name="Young C.-C."/>
        </authorList>
    </citation>
    <scope>NUCLEOTIDE SEQUENCE [LARGE SCALE GENOMIC DNA]</scope>
    <source>
        <strain evidence="2 3">CC-PW-75</strain>
    </source>
</reference>